<reference evidence="3" key="1">
    <citation type="submission" date="2021-03" db="EMBL/GenBank/DDBJ databases">
        <title>Comparative genomics and phylogenomic investigation of the class Geoglossomycetes provide insights into ecological specialization and systematics.</title>
        <authorList>
            <person name="Melie T."/>
            <person name="Pirro S."/>
            <person name="Miller A.N."/>
            <person name="Quandt A."/>
        </authorList>
    </citation>
    <scope>NUCLEOTIDE SEQUENCE</scope>
    <source>
        <strain evidence="3">CAQ_001_2017</strain>
    </source>
</reference>
<dbReference type="Proteomes" id="UP000750711">
    <property type="component" value="Unassembled WGS sequence"/>
</dbReference>
<dbReference type="AlphaFoldDB" id="A0A9P8L7W4"/>
<accession>A0A9P8L7W4</accession>
<feature type="transmembrane region" description="Helical" evidence="2">
    <location>
        <begin position="679"/>
        <end position="702"/>
    </location>
</feature>
<keyword evidence="2" id="KW-0812">Transmembrane</keyword>
<dbReference type="PANTHER" id="PTHR37544">
    <property type="entry name" value="SPRAY-RELATED"/>
    <property type="match status" value="1"/>
</dbReference>
<proteinExistence type="predicted"/>
<name>A0A9P8L7W4_9PEZI</name>
<keyword evidence="2" id="KW-1133">Transmembrane helix</keyword>
<protein>
    <submittedName>
        <fullName evidence="3">Uncharacterized protein</fullName>
    </submittedName>
</protein>
<keyword evidence="4" id="KW-1185">Reference proteome</keyword>
<evidence type="ECO:0000313" key="3">
    <source>
        <dbReference type="EMBL" id="KAH0555913.1"/>
    </source>
</evidence>
<evidence type="ECO:0000256" key="2">
    <source>
        <dbReference type="SAM" id="Phobius"/>
    </source>
</evidence>
<feature type="region of interest" description="Disordered" evidence="1">
    <location>
        <begin position="254"/>
        <end position="287"/>
    </location>
</feature>
<dbReference type="Pfam" id="PF11915">
    <property type="entry name" value="DUF3433"/>
    <property type="match status" value="1"/>
</dbReference>
<feature type="transmembrane region" description="Helical" evidence="2">
    <location>
        <begin position="412"/>
        <end position="432"/>
    </location>
</feature>
<comment type="caution">
    <text evidence="3">The sequence shown here is derived from an EMBL/GenBank/DDBJ whole genome shotgun (WGS) entry which is preliminary data.</text>
</comment>
<evidence type="ECO:0000313" key="4">
    <source>
        <dbReference type="Proteomes" id="UP000750711"/>
    </source>
</evidence>
<organism evidence="3 4">
    <name type="scientific">Trichoglossum hirsutum</name>
    <dbReference type="NCBI Taxonomy" id="265104"/>
    <lineage>
        <taxon>Eukaryota</taxon>
        <taxon>Fungi</taxon>
        <taxon>Dikarya</taxon>
        <taxon>Ascomycota</taxon>
        <taxon>Pezizomycotina</taxon>
        <taxon>Geoglossomycetes</taxon>
        <taxon>Geoglossales</taxon>
        <taxon>Geoglossaceae</taxon>
        <taxon>Trichoglossum</taxon>
    </lineage>
</organism>
<keyword evidence="2" id="KW-0472">Membrane</keyword>
<feature type="transmembrane region" description="Helical" evidence="2">
    <location>
        <begin position="540"/>
        <end position="563"/>
    </location>
</feature>
<feature type="compositionally biased region" description="Low complexity" evidence="1">
    <location>
        <begin position="260"/>
        <end position="270"/>
    </location>
</feature>
<evidence type="ECO:0000256" key="1">
    <source>
        <dbReference type="SAM" id="MobiDB-lite"/>
    </source>
</evidence>
<feature type="compositionally biased region" description="Gly residues" evidence="1">
    <location>
        <begin position="271"/>
        <end position="285"/>
    </location>
</feature>
<feature type="transmembrane region" description="Helical" evidence="2">
    <location>
        <begin position="584"/>
        <end position="600"/>
    </location>
</feature>
<feature type="transmembrane region" description="Helical" evidence="2">
    <location>
        <begin position="645"/>
        <end position="667"/>
    </location>
</feature>
<sequence>MSCVATPTVNATDGISVTIISITTNSSATLLPSESPFSTLIVPNITVIPSVNGSIGLTVIPLSNGTAVAPPITSPTLPGVEPAIITPSTPPVVLTAAPSVTLKSAAPSGSPVTSLSFSALAGPGGLSTTVPITLTPSALATPTLAPSGPPSSGTPFILSTDPLGQPITIPATLASSNAPAATAAGLAPIPSGAITPGGIFFVSSSLSTDSIGQPHAVPITFLQVSVHSSASVATGTSGQLFTIPALLMTDNPTSIPTATSPVSTPSSSGKSSGGGGGGGGGGPGAGNNSSNSVEVAVFSWPVAKTFLGGYLPIVAARVLQMSWISIHTNINEFEPFSQLASSDGAPASVLFGPGLLTWYSWLAYGAVWAMSPLASESIFFDTNYGCANPNPNASTNPCWPPKMSVNTPVIRILQVLLSIVAILIVLIAALWFRKPSGCSGEPTSIAAIASIMGHPEVEQDFRNLDAEMSTKELKEYLKKKKYKLGMYHTTTGTERYGIIPASADGDVTQERGLAPREIDPDSPAIHVRFRFNFVSGWKNLAMYTDGFFFCLLLGILCATIAHFRAINNSKITKFFEGRSVGRRLLFAVFGCLASSGWTRLERESQTLSPYMRLNQPNARPRPTILLRKRTLPLTSLFPMLRNQHFTAATIAFTALLSEFLVIALSGLPYRPGQLRGEFLFCAIASLVVLSVMLIVLSGLNIWRRLLPHLPRKPDSVAAVMTYVCDSKMNADFEGLEQVSVSQRDKSIMQLGKMYRYGLRRRAGGGVGWVVDEVGDTRRCLEADKGTASDESLLPEDMGRAI</sequence>
<gene>
    <name evidence="3" type="ORF">GP486_006141</name>
</gene>
<dbReference type="InterPro" id="IPR021840">
    <property type="entry name" value="DUF3433"/>
</dbReference>
<dbReference type="EMBL" id="JAGHQM010001303">
    <property type="protein sequence ID" value="KAH0555913.1"/>
    <property type="molecule type" value="Genomic_DNA"/>
</dbReference>
<dbReference type="PANTHER" id="PTHR37544:SF3">
    <property type="entry name" value="SPRAY"/>
    <property type="match status" value="1"/>
</dbReference>